<protein>
    <submittedName>
        <fullName evidence="1">Uncharacterized protein</fullName>
    </submittedName>
</protein>
<proteinExistence type="predicted"/>
<gene>
    <name evidence="1" type="ORF">E2C01_047305</name>
</gene>
<dbReference type="EMBL" id="VSRR010011605">
    <property type="protein sequence ID" value="MPC53414.1"/>
    <property type="molecule type" value="Genomic_DNA"/>
</dbReference>
<reference evidence="1 2" key="1">
    <citation type="submission" date="2019-05" db="EMBL/GenBank/DDBJ databases">
        <title>Another draft genome of Portunus trituberculatus and its Hox gene families provides insights of decapod evolution.</title>
        <authorList>
            <person name="Jeong J.-H."/>
            <person name="Song I."/>
            <person name="Kim S."/>
            <person name="Choi T."/>
            <person name="Kim D."/>
            <person name="Ryu S."/>
            <person name="Kim W."/>
        </authorList>
    </citation>
    <scope>NUCLEOTIDE SEQUENCE [LARGE SCALE GENOMIC DNA]</scope>
    <source>
        <tissue evidence="1">Muscle</tissue>
    </source>
</reference>
<sequence length="112" mass="12198">MTASGGATCTCLGHSCVCRHVDAAPRGSWRRLTPHAQIYYVTKNIFKRIYRHKHLHVHKYSSQPISQPCVERREDLLSRTLSGGGGEAVANPNRCSLVLPAAAGGPFTVSIN</sequence>
<keyword evidence="2" id="KW-1185">Reference proteome</keyword>
<accession>A0A5B7GA42</accession>
<organism evidence="1 2">
    <name type="scientific">Portunus trituberculatus</name>
    <name type="common">Swimming crab</name>
    <name type="synonym">Neptunus trituberculatus</name>
    <dbReference type="NCBI Taxonomy" id="210409"/>
    <lineage>
        <taxon>Eukaryota</taxon>
        <taxon>Metazoa</taxon>
        <taxon>Ecdysozoa</taxon>
        <taxon>Arthropoda</taxon>
        <taxon>Crustacea</taxon>
        <taxon>Multicrustacea</taxon>
        <taxon>Malacostraca</taxon>
        <taxon>Eumalacostraca</taxon>
        <taxon>Eucarida</taxon>
        <taxon>Decapoda</taxon>
        <taxon>Pleocyemata</taxon>
        <taxon>Brachyura</taxon>
        <taxon>Eubrachyura</taxon>
        <taxon>Portunoidea</taxon>
        <taxon>Portunidae</taxon>
        <taxon>Portuninae</taxon>
        <taxon>Portunus</taxon>
    </lineage>
</organism>
<dbReference type="Proteomes" id="UP000324222">
    <property type="component" value="Unassembled WGS sequence"/>
</dbReference>
<evidence type="ECO:0000313" key="2">
    <source>
        <dbReference type="Proteomes" id="UP000324222"/>
    </source>
</evidence>
<evidence type="ECO:0000313" key="1">
    <source>
        <dbReference type="EMBL" id="MPC53414.1"/>
    </source>
</evidence>
<name>A0A5B7GA42_PORTR</name>
<dbReference type="AlphaFoldDB" id="A0A5B7GA42"/>
<comment type="caution">
    <text evidence="1">The sequence shown here is derived from an EMBL/GenBank/DDBJ whole genome shotgun (WGS) entry which is preliminary data.</text>
</comment>